<feature type="domain" description="AIG1-type G" evidence="4">
    <location>
        <begin position="16"/>
        <end position="215"/>
    </location>
</feature>
<evidence type="ECO:0000256" key="1">
    <source>
        <dbReference type="ARBA" id="ARBA00008535"/>
    </source>
</evidence>
<dbReference type="GO" id="GO:0005525">
    <property type="term" value="F:GTP binding"/>
    <property type="evidence" value="ECO:0007669"/>
    <property type="project" value="UniProtKB-KW"/>
</dbReference>
<keyword evidence="5" id="KW-1185">Reference proteome</keyword>
<sequence>MACSKCRYCCPFYTPGPPLRIVLIGKTGVGKSAVGNTILRRKVFESSPSANSVTERCKKGMINERREIYVIDTPGILDTSKSKDLIKREILRCIQVSAPGPHAFLLVLQIGRFTTEEQRSVQALQELFGQEASKYMIVVFTHGDALCGKSIEDYVKDGHPELRRVIQSCGSRYVVFNNNDGKNRVQVRKLIEKIDEMVAANGGQWFTQDMFKEAEEKIQQQNVERAAAELMEYQFSFLGMLDNRVALFQQVLLEGIREQFGLDSGFYGT</sequence>
<comment type="similarity">
    <text evidence="1">Belongs to the TRAFAC class TrmE-Era-EngA-EngB-Septin-like GTPase superfamily. AIG1/Toc34/Toc159-like paraseptin GTPase family. IAN subfamily.</text>
</comment>
<dbReference type="PANTHER" id="PTHR10903">
    <property type="entry name" value="GTPASE, IMAP FAMILY MEMBER-RELATED"/>
    <property type="match status" value="1"/>
</dbReference>
<evidence type="ECO:0000256" key="3">
    <source>
        <dbReference type="ARBA" id="ARBA00023134"/>
    </source>
</evidence>
<dbReference type="PROSITE" id="PS51720">
    <property type="entry name" value="G_AIG1"/>
    <property type="match status" value="1"/>
</dbReference>
<dbReference type="CDD" id="cd01852">
    <property type="entry name" value="AIG1"/>
    <property type="match status" value="1"/>
</dbReference>
<name>A0A6P6KXC2_CARAU</name>
<organism evidence="5 6">
    <name type="scientific">Carassius auratus</name>
    <name type="common">Goldfish</name>
    <dbReference type="NCBI Taxonomy" id="7957"/>
    <lineage>
        <taxon>Eukaryota</taxon>
        <taxon>Metazoa</taxon>
        <taxon>Chordata</taxon>
        <taxon>Craniata</taxon>
        <taxon>Vertebrata</taxon>
        <taxon>Euteleostomi</taxon>
        <taxon>Actinopterygii</taxon>
        <taxon>Neopterygii</taxon>
        <taxon>Teleostei</taxon>
        <taxon>Ostariophysi</taxon>
        <taxon>Cypriniformes</taxon>
        <taxon>Cyprinidae</taxon>
        <taxon>Cyprininae</taxon>
        <taxon>Carassius</taxon>
    </lineage>
</organism>
<reference evidence="6" key="1">
    <citation type="submission" date="2025-08" db="UniProtKB">
        <authorList>
            <consortium name="RefSeq"/>
        </authorList>
    </citation>
    <scope>IDENTIFICATION</scope>
    <source>
        <strain evidence="6">Wakin</strain>
        <tissue evidence="6">Muscle</tissue>
    </source>
</reference>
<protein>
    <submittedName>
        <fullName evidence="6">GTPase IMAP family member 7</fullName>
    </submittedName>
</protein>
<proteinExistence type="inferred from homology"/>
<dbReference type="GeneID" id="113054537"/>
<evidence type="ECO:0000259" key="4">
    <source>
        <dbReference type="PROSITE" id="PS51720"/>
    </source>
</evidence>
<evidence type="ECO:0000313" key="5">
    <source>
        <dbReference type="Proteomes" id="UP000515129"/>
    </source>
</evidence>
<dbReference type="KEGG" id="caua:113054537"/>
<gene>
    <name evidence="6" type="primary">LOC113054537</name>
</gene>
<dbReference type="InterPro" id="IPR045058">
    <property type="entry name" value="GIMA/IAN/Toc"/>
</dbReference>
<evidence type="ECO:0000313" key="6">
    <source>
        <dbReference type="RefSeq" id="XP_026075937.1"/>
    </source>
</evidence>
<dbReference type="InterPro" id="IPR006703">
    <property type="entry name" value="G_AIG1"/>
</dbReference>
<dbReference type="OrthoDB" id="8954335at2759"/>
<accession>A0A6P6KXC2</accession>
<dbReference type="SUPFAM" id="SSF52540">
    <property type="entry name" value="P-loop containing nucleoside triphosphate hydrolases"/>
    <property type="match status" value="1"/>
</dbReference>
<dbReference type="Pfam" id="PF04548">
    <property type="entry name" value="AIG1"/>
    <property type="match status" value="1"/>
</dbReference>
<keyword evidence="3" id="KW-0342">GTP-binding</keyword>
<dbReference type="InterPro" id="IPR027417">
    <property type="entry name" value="P-loop_NTPase"/>
</dbReference>
<evidence type="ECO:0000256" key="2">
    <source>
        <dbReference type="ARBA" id="ARBA00022741"/>
    </source>
</evidence>
<dbReference type="FunFam" id="3.40.50.300:FF:000366">
    <property type="entry name" value="GTPase, IMAP family member 2"/>
    <property type="match status" value="1"/>
</dbReference>
<keyword evidence="2" id="KW-0547">Nucleotide-binding</keyword>
<dbReference type="Gene3D" id="3.40.50.300">
    <property type="entry name" value="P-loop containing nucleotide triphosphate hydrolases"/>
    <property type="match status" value="1"/>
</dbReference>
<dbReference type="RefSeq" id="XP_026075937.1">
    <property type="nucleotide sequence ID" value="XM_026220152.1"/>
</dbReference>
<dbReference type="Proteomes" id="UP000515129">
    <property type="component" value="Chromosome 35"/>
</dbReference>
<dbReference type="AlphaFoldDB" id="A0A6P6KXC2"/>
<dbReference type="PANTHER" id="PTHR10903:SF112">
    <property type="entry name" value="SI:CH211-113E8.5"/>
    <property type="match status" value="1"/>
</dbReference>